<evidence type="ECO:0000313" key="2">
    <source>
        <dbReference type="EMBL" id="BCK55370.1"/>
    </source>
</evidence>
<reference evidence="2 3" key="1">
    <citation type="submission" date="2020-08" db="EMBL/GenBank/DDBJ databases">
        <title>Genome Sequencing of Nocardia wallacei strain FMUON74 and assembly.</title>
        <authorList>
            <person name="Toyokawa M."/>
            <person name="Uesaka K."/>
        </authorList>
    </citation>
    <scope>NUCLEOTIDE SEQUENCE [LARGE SCALE GENOMIC DNA]</scope>
    <source>
        <strain evidence="2 3">FMUON74</strain>
    </source>
</reference>
<keyword evidence="3" id="KW-1185">Reference proteome</keyword>
<dbReference type="RefSeq" id="WP_187688494.1">
    <property type="nucleotide sequence ID" value="NZ_AP023396.1"/>
</dbReference>
<feature type="chain" id="PRO_5029004203" description="DUF3558 domain-containing protein" evidence="1">
    <location>
        <begin position="33"/>
        <end position="357"/>
    </location>
</feature>
<evidence type="ECO:0000313" key="3">
    <source>
        <dbReference type="Proteomes" id="UP000516173"/>
    </source>
</evidence>
<dbReference type="Proteomes" id="UP000516173">
    <property type="component" value="Chromosome"/>
</dbReference>
<feature type="signal peptide" evidence="1">
    <location>
        <begin position="1"/>
        <end position="32"/>
    </location>
</feature>
<accession>A0A7G1KJW7</accession>
<gene>
    <name evidence="2" type="ORF">NWFMUON74_31420</name>
</gene>
<evidence type="ECO:0000256" key="1">
    <source>
        <dbReference type="SAM" id="SignalP"/>
    </source>
</evidence>
<name>A0A7G1KJW7_9NOCA</name>
<dbReference type="GeneID" id="80347686"/>
<dbReference type="PROSITE" id="PS51257">
    <property type="entry name" value="PROKAR_LIPOPROTEIN"/>
    <property type="match status" value="1"/>
</dbReference>
<protein>
    <recommendedName>
        <fullName evidence="4">DUF3558 domain-containing protein</fullName>
    </recommendedName>
</protein>
<organism evidence="2 3">
    <name type="scientific">Nocardia wallacei</name>
    <dbReference type="NCBI Taxonomy" id="480035"/>
    <lineage>
        <taxon>Bacteria</taxon>
        <taxon>Bacillati</taxon>
        <taxon>Actinomycetota</taxon>
        <taxon>Actinomycetes</taxon>
        <taxon>Mycobacteriales</taxon>
        <taxon>Nocardiaceae</taxon>
        <taxon>Nocardia</taxon>
    </lineage>
</organism>
<evidence type="ECO:0008006" key="4">
    <source>
        <dbReference type="Google" id="ProtNLM"/>
    </source>
</evidence>
<keyword evidence="1" id="KW-0732">Signal</keyword>
<dbReference type="AlphaFoldDB" id="A0A7G1KJW7"/>
<proteinExistence type="predicted"/>
<sequence length="357" mass="38630">MALQQFRRGRFRRVAIVVVVILLAAACGAAGASFGGTTAGHARPAGAGHEVDGDNFAWDPCGYLSAEMYADLAERDKTGRPRIQIKPHNFDTCEASVDLPDSPRLLTVAVTKRQRGMGNDVERDDEYTVRAEGDWKVAEQRAPQRGECARVVYSADTSFSIQSHADRPANDRVDPCAAADRATRSLLTVLHTGVIGTLDFPPQSQGHVDLCSALTETDVTAVVEFPGGRSQRPGRRAAHECMWRSTAEDGRTAEVLFLTHLDVSPPRTLGAGYTRTTIAGRDTIMHRVTTAGTSCIAVLEGRTWPSWPGNQLFQLDYPAPKALVENATLLVRPADGNIDTACRAAEALAARAWPRMP</sequence>
<dbReference type="EMBL" id="AP023396">
    <property type="protein sequence ID" value="BCK55370.1"/>
    <property type="molecule type" value="Genomic_DNA"/>
</dbReference>
<dbReference type="KEGG" id="nwl:NWFMUON74_31420"/>